<feature type="compositionally biased region" description="Low complexity" evidence="5">
    <location>
        <begin position="1"/>
        <end position="31"/>
    </location>
</feature>
<evidence type="ECO:0000256" key="4">
    <source>
        <dbReference type="ARBA" id="ARBA00035129"/>
    </source>
</evidence>
<keyword evidence="8" id="KW-1185">Reference proteome</keyword>
<feature type="compositionally biased region" description="Basic residues" evidence="5">
    <location>
        <begin position="148"/>
        <end position="160"/>
    </location>
</feature>
<dbReference type="GeneID" id="37030897"/>
<dbReference type="PANTHER" id="PTHR28235">
    <property type="entry name" value="PROTEIN FYV4, MITOCHONDRIAL"/>
    <property type="match status" value="1"/>
</dbReference>
<keyword evidence="3" id="KW-0496">Mitochondrion</keyword>
<dbReference type="AlphaFoldDB" id="A0A316UVM0"/>
<dbReference type="RefSeq" id="XP_025363450.1">
    <property type="nucleotide sequence ID" value="XM_025509074.1"/>
</dbReference>
<gene>
    <name evidence="7" type="ORF">BDZ90DRAFT_278250</name>
</gene>
<dbReference type="InterPro" id="IPR039603">
    <property type="entry name" value="Ribosomal_mS41"/>
</dbReference>
<dbReference type="Proteomes" id="UP000245884">
    <property type="component" value="Unassembled WGS sequence"/>
</dbReference>
<feature type="domain" description="Small ribosomal subunit protein mS41 SAM" evidence="6">
    <location>
        <begin position="81"/>
        <end position="143"/>
    </location>
</feature>
<dbReference type="OrthoDB" id="18595at2759"/>
<name>A0A316UVM0_9BASI</name>
<dbReference type="InterPro" id="IPR019083">
    <property type="entry name" value="SAM_Ribosomal_mS41"/>
</dbReference>
<evidence type="ECO:0000313" key="7">
    <source>
        <dbReference type="EMBL" id="PWN28838.1"/>
    </source>
</evidence>
<evidence type="ECO:0000256" key="5">
    <source>
        <dbReference type="SAM" id="MobiDB-lite"/>
    </source>
</evidence>
<evidence type="ECO:0000259" key="6">
    <source>
        <dbReference type="SMART" id="SM01238"/>
    </source>
</evidence>
<dbReference type="EMBL" id="KZ819664">
    <property type="protein sequence ID" value="PWN28838.1"/>
    <property type="molecule type" value="Genomic_DNA"/>
</dbReference>
<reference evidence="7 8" key="1">
    <citation type="journal article" date="2018" name="Mol. Biol. Evol.">
        <title>Broad Genomic Sampling Reveals a Smut Pathogenic Ancestry of the Fungal Clade Ustilaginomycotina.</title>
        <authorList>
            <person name="Kijpornyongpan T."/>
            <person name="Mondo S.J."/>
            <person name="Barry K."/>
            <person name="Sandor L."/>
            <person name="Lee J."/>
            <person name="Lipzen A."/>
            <person name="Pangilinan J."/>
            <person name="LaButti K."/>
            <person name="Hainaut M."/>
            <person name="Henrissat B."/>
            <person name="Grigoriev I.V."/>
            <person name="Spatafora J.W."/>
            <person name="Aime M.C."/>
        </authorList>
    </citation>
    <scope>NUCLEOTIDE SEQUENCE [LARGE SCALE GENOMIC DNA]</scope>
    <source>
        <strain evidence="7 8">MCA 5214</strain>
    </source>
</reference>
<feature type="compositionally biased region" description="Basic and acidic residues" evidence="5">
    <location>
        <begin position="172"/>
        <end position="183"/>
    </location>
</feature>
<dbReference type="GO" id="GO:0005739">
    <property type="term" value="C:mitochondrion"/>
    <property type="evidence" value="ECO:0007669"/>
    <property type="project" value="UniProtKB-SubCell"/>
</dbReference>
<proteinExistence type="inferred from homology"/>
<comment type="subcellular location">
    <subcellularLocation>
        <location evidence="1">Mitochondrion</location>
    </subcellularLocation>
</comment>
<feature type="region of interest" description="Disordered" evidence="5">
    <location>
        <begin position="146"/>
        <end position="183"/>
    </location>
</feature>
<comment type="similarity">
    <text evidence="2">Belongs to the mitochondrion-specific ribosomal protein mS41 family.</text>
</comment>
<feature type="compositionally biased region" description="Pro residues" evidence="5">
    <location>
        <begin position="63"/>
        <end position="75"/>
    </location>
</feature>
<feature type="compositionally biased region" description="Pro residues" evidence="5">
    <location>
        <begin position="32"/>
        <end position="41"/>
    </location>
</feature>
<feature type="region of interest" description="Disordered" evidence="5">
    <location>
        <begin position="1"/>
        <end position="79"/>
    </location>
</feature>
<evidence type="ECO:0000256" key="3">
    <source>
        <dbReference type="ARBA" id="ARBA00023128"/>
    </source>
</evidence>
<organism evidence="7 8">
    <name type="scientific">Jaminaea rosea</name>
    <dbReference type="NCBI Taxonomy" id="1569628"/>
    <lineage>
        <taxon>Eukaryota</taxon>
        <taxon>Fungi</taxon>
        <taxon>Dikarya</taxon>
        <taxon>Basidiomycota</taxon>
        <taxon>Ustilaginomycotina</taxon>
        <taxon>Exobasidiomycetes</taxon>
        <taxon>Microstromatales</taxon>
        <taxon>Microstromatales incertae sedis</taxon>
        <taxon>Jaminaea</taxon>
    </lineage>
</organism>
<evidence type="ECO:0000313" key="8">
    <source>
        <dbReference type="Proteomes" id="UP000245884"/>
    </source>
</evidence>
<dbReference type="STRING" id="1569628.A0A316UVM0"/>
<sequence>MLRSLFSSALARSSPIASTSRRTLSSTASSSPSPPTPPPGTTAPRKKFHPLSQRSPVSLPIDSPVPRPSRTPPALAPIDTPSAFLRAISAPRRDLTADNALTSLLGEDWAKMWSLESRDFKGAGVGIKERRYVLWCMEKFRQGWDPKHFRKSPKNKKKVRGWGPRVQKGIRVRGERRPGEKAP</sequence>
<dbReference type="PANTHER" id="PTHR28235:SF1">
    <property type="entry name" value="SMALL RIBOSOMAL SUBUNIT PROTEIN MS41"/>
    <property type="match status" value="1"/>
</dbReference>
<evidence type="ECO:0000256" key="1">
    <source>
        <dbReference type="ARBA" id="ARBA00004173"/>
    </source>
</evidence>
<evidence type="ECO:0000256" key="2">
    <source>
        <dbReference type="ARBA" id="ARBA00010492"/>
    </source>
</evidence>
<dbReference type="Pfam" id="PF09597">
    <property type="entry name" value="SAM_Ribosomal_mS41"/>
    <property type="match status" value="1"/>
</dbReference>
<protein>
    <recommendedName>
        <fullName evidence="4">Small ribosomal subunit protein mS41</fullName>
    </recommendedName>
</protein>
<accession>A0A316UVM0</accession>
<dbReference type="SMART" id="SM01238">
    <property type="entry name" value="IGR"/>
    <property type="match status" value="1"/>
</dbReference>